<comment type="caution">
    <text evidence="10">The sequence shown here is derived from an EMBL/GenBank/DDBJ whole genome shotgun (WGS) entry which is preliminary data.</text>
</comment>
<dbReference type="InterPro" id="IPR023088">
    <property type="entry name" value="PDEase"/>
</dbReference>
<keyword evidence="8" id="KW-0812">Transmembrane</keyword>
<dbReference type="SUPFAM" id="SSF109604">
    <property type="entry name" value="HD-domain/PDEase-like"/>
    <property type="match status" value="1"/>
</dbReference>
<reference evidence="10" key="1">
    <citation type="submission" date="2021-09" db="EMBL/GenBank/DDBJ databases">
        <authorList>
            <consortium name="AG Swart"/>
            <person name="Singh M."/>
            <person name="Singh A."/>
            <person name="Seah K."/>
            <person name="Emmerich C."/>
        </authorList>
    </citation>
    <scope>NUCLEOTIDE SEQUENCE</scope>
    <source>
        <strain evidence="10">ATCC30299</strain>
    </source>
</reference>
<feature type="binding site" evidence="5">
    <location>
        <position position="416"/>
    </location>
    <ligand>
        <name>Zn(2+)</name>
        <dbReference type="ChEBI" id="CHEBI:29105"/>
        <label>2</label>
    </ligand>
</feature>
<keyword evidence="2 6" id="KW-0378">Hydrolase</keyword>
<feature type="binding site" evidence="5">
    <location>
        <position position="415"/>
    </location>
    <ligand>
        <name>Zn(2+)</name>
        <dbReference type="ChEBI" id="CHEBI:29105"/>
        <label>1</label>
    </ligand>
</feature>
<feature type="active site" description="Proton donor" evidence="3">
    <location>
        <position position="374"/>
    </location>
</feature>
<dbReference type="InterPro" id="IPR036971">
    <property type="entry name" value="PDEase_catalytic_dom_sf"/>
</dbReference>
<feature type="binding site" evidence="4">
    <location>
        <begin position="374"/>
        <end position="378"/>
    </location>
    <ligand>
        <name>AMP</name>
        <dbReference type="ChEBI" id="CHEBI:456215"/>
    </ligand>
</feature>
<dbReference type="SMART" id="SM00471">
    <property type="entry name" value="HDc"/>
    <property type="match status" value="1"/>
</dbReference>
<feature type="transmembrane region" description="Helical" evidence="8">
    <location>
        <begin position="87"/>
        <end position="105"/>
    </location>
</feature>
<dbReference type="InterPro" id="IPR023174">
    <property type="entry name" value="PDEase_CS"/>
</dbReference>
<evidence type="ECO:0000256" key="6">
    <source>
        <dbReference type="RuleBase" id="RU363067"/>
    </source>
</evidence>
<comment type="cofactor">
    <cofactor evidence="6">
        <name>a divalent metal cation</name>
        <dbReference type="ChEBI" id="CHEBI:60240"/>
    </cofactor>
    <text evidence="6">Binds 2 divalent metal cations per subunit. Site 1 may preferentially bind zinc ions, while site 2 has a preference for magnesium and/or manganese ions.</text>
</comment>
<keyword evidence="8" id="KW-0472">Membrane</keyword>
<evidence type="ECO:0000256" key="8">
    <source>
        <dbReference type="SAM" id="Phobius"/>
    </source>
</evidence>
<evidence type="ECO:0000256" key="1">
    <source>
        <dbReference type="ARBA" id="ARBA00022723"/>
    </source>
</evidence>
<keyword evidence="8" id="KW-1133">Transmembrane helix</keyword>
<dbReference type="EC" id="3.1.4.-" evidence="6"/>
<evidence type="ECO:0000313" key="11">
    <source>
        <dbReference type="Proteomes" id="UP001162131"/>
    </source>
</evidence>
<evidence type="ECO:0000259" key="9">
    <source>
        <dbReference type="PROSITE" id="PS51845"/>
    </source>
</evidence>
<keyword evidence="7" id="KW-0175">Coiled coil</keyword>
<protein>
    <recommendedName>
        <fullName evidence="6">Phosphodiesterase</fullName>
        <ecNumber evidence="6">3.1.4.-</ecNumber>
    </recommendedName>
</protein>
<gene>
    <name evidence="10" type="ORF">BSTOLATCC_MIC47948</name>
</gene>
<feature type="binding site" evidence="4">
    <location>
        <position position="577"/>
    </location>
    <ligand>
        <name>AMP</name>
        <dbReference type="ChEBI" id="CHEBI:456215"/>
    </ligand>
</feature>
<feature type="transmembrane region" description="Helical" evidence="8">
    <location>
        <begin position="45"/>
        <end position="75"/>
    </location>
</feature>
<dbReference type="GO" id="GO:0007165">
    <property type="term" value="P:signal transduction"/>
    <property type="evidence" value="ECO:0007669"/>
    <property type="project" value="InterPro"/>
</dbReference>
<dbReference type="PANTHER" id="PTHR11347">
    <property type="entry name" value="CYCLIC NUCLEOTIDE PHOSPHODIESTERASE"/>
    <property type="match status" value="1"/>
</dbReference>
<dbReference type="GO" id="GO:0046872">
    <property type="term" value="F:metal ion binding"/>
    <property type="evidence" value="ECO:0007669"/>
    <property type="project" value="UniProtKB-KW"/>
</dbReference>
<sequence>MKLTPVNCIMFLSTVTSFIIHGIISTNFEKLALFVLISKLPKRPALYISIFGSMIITLITNFPEDLLFLSALIYIFPQILKLRLSSAVNCFIWLSIIWLIFAGYFKSGQFELLTIIWTSIISSLEISKQTKFDEILKEKEELAKKCKRLETEVSIIEASQRTPSAKRTSELINKLKHLSNTFMQGDTPGSSMRSSRFGNESLTFSSYLYSHRNIYTDETESSDFITNDEIKEIIASLISQDYLFWNPEKGHVTDLNLLEIGKNQMNLYTQTDDSVPESPSRRRKLSNPLLVKRLTTMKTSCIDNKSLFETLNELGRWDFDQFKLLELTKNPTFEVGRYIFDFLDFMGIFDIDEHKLDRFLTVVENGYKKENYYHNSLHAADVAASAMFLIQQGLELGNGLEDIDNLAMIIAALCHDIEHPGVNNPYLVISQDSLAFKYNDQSVLEHMHANRTFQILSEDKTNILANLAKVDYQRFRKITIQAILGTDLQVHFDKLADFKSMISKRLNFSDDKFKLLSLQMCIKCADIGHGAKTLDLHKKWSNLITKEFFKQGDLERRRGFPVTPLCDRESVVLSKSQEGFLKVLVRPLFELWEEFLELHAAEENKDIAIYTFEACLSNIRCNIEYWDNEYILYKDWKQTFFLDDLPPPMLKKHSTQIPNGIN</sequence>
<evidence type="ECO:0000256" key="2">
    <source>
        <dbReference type="ARBA" id="ARBA00022801"/>
    </source>
</evidence>
<evidence type="ECO:0000256" key="4">
    <source>
        <dbReference type="PIRSR" id="PIRSR623088-2"/>
    </source>
</evidence>
<feature type="domain" description="PDEase" evidence="9">
    <location>
        <begin position="299"/>
        <end position="633"/>
    </location>
</feature>
<proteinExistence type="inferred from homology"/>
<feature type="binding site" evidence="4">
    <location>
        <position position="526"/>
    </location>
    <ligand>
        <name>AMP</name>
        <dbReference type="ChEBI" id="CHEBI:456215"/>
    </ligand>
</feature>
<dbReference type="InterPro" id="IPR002073">
    <property type="entry name" value="PDEase_catalytic_dom"/>
</dbReference>
<comment type="similarity">
    <text evidence="6">Belongs to the cyclic nucleotide phosphodiesterase family.</text>
</comment>
<dbReference type="Proteomes" id="UP001162131">
    <property type="component" value="Unassembled WGS sequence"/>
</dbReference>
<dbReference type="PROSITE" id="PS51845">
    <property type="entry name" value="PDEASE_I_2"/>
    <property type="match status" value="1"/>
</dbReference>
<evidence type="ECO:0000256" key="5">
    <source>
        <dbReference type="PIRSR" id="PIRSR623088-3"/>
    </source>
</evidence>
<feature type="binding site" evidence="5">
    <location>
        <position position="378"/>
    </location>
    <ligand>
        <name>Zn(2+)</name>
        <dbReference type="ChEBI" id="CHEBI:29105"/>
        <label>1</label>
    </ligand>
</feature>
<dbReference type="CDD" id="cd00077">
    <property type="entry name" value="HDc"/>
    <property type="match status" value="1"/>
</dbReference>
<feature type="coiled-coil region" evidence="7">
    <location>
        <begin position="132"/>
        <end position="159"/>
    </location>
</feature>
<dbReference type="GO" id="GO:0004114">
    <property type="term" value="F:3',5'-cyclic-nucleotide phosphodiesterase activity"/>
    <property type="evidence" value="ECO:0007669"/>
    <property type="project" value="InterPro"/>
</dbReference>
<dbReference type="PROSITE" id="PS00126">
    <property type="entry name" value="PDEASE_I_1"/>
    <property type="match status" value="1"/>
</dbReference>
<keyword evidence="11" id="KW-1185">Reference proteome</keyword>
<dbReference type="AlphaFoldDB" id="A0AAU9JSZ0"/>
<dbReference type="InterPro" id="IPR003607">
    <property type="entry name" value="HD/PDEase_dom"/>
</dbReference>
<dbReference type="PRINTS" id="PR00387">
    <property type="entry name" value="PDIESTERASE1"/>
</dbReference>
<evidence type="ECO:0000313" key="10">
    <source>
        <dbReference type="EMBL" id="CAG9329118.1"/>
    </source>
</evidence>
<evidence type="ECO:0000256" key="3">
    <source>
        <dbReference type="PIRSR" id="PIRSR623088-1"/>
    </source>
</evidence>
<feature type="binding site" evidence="4">
    <location>
        <position position="416"/>
    </location>
    <ligand>
        <name>AMP</name>
        <dbReference type="ChEBI" id="CHEBI:456215"/>
    </ligand>
</feature>
<dbReference type="Gene3D" id="1.10.1300.10">
    <property type="entry name" value="3'5'-cyclic nucleotide phosphodiesterase, catalytic domain"/>
    <property type="match status" value="1"/>
</dbReference>
<name>A0AAU9JSZ0_9CILI</name>
<feature type="binding site" evidence="5">
    <location>
        <position position="526"/>
    </location>
    <ligand>
        <name>Zn(2+)</name>
        <dbReference type="ChEBI" id="CHEBI:29105"/>
        <label>1</label>
    </ligand>
</feature>
<dbReference type="Pfam" id="PF00233">
    <property type="entry name" value="PDEase_I"/>
    <property type="match status" value="1"/>
</dbReference>
<evidence type="ECO:0000256" key="7">
    <source>
        <dbReference type="SAM" id="Coils"/>
    </source>
</evidence>
<dbReference type="EMBL" id="CAJZBQ010000047">
    <property type="protein sequence ID" value="CAG9329118.1"/>
    <property type="molecule type" value="Genomic_DNA"/>
</dbReference>
<feature type="binding site" evidence="5">
    <location>
        <position position="416"/>
    </location>
    <ligand>
        <name>Zn(2+)</name>
        <dbReference type="ChEBI" id="CHEBI:29105"/>
        <label>1</label>
    </ligand>
</feature>
<keyword evidence="1 5" id="KW-0479">Metal-binding</keyword>
<feature type="transmembrane region" description="Helical" evidence="8">
    <location>
        <begin position="7"/>
        <end position="25"/>
    </location>
</feature>
<accession>A0AAU9JSZ0</accession>
<organism evidence="10 11">
    <name type="scientific">Blepharisma stoltei</name>
    <dbReference type="NCBI Taxonomy" id="1481888"/>
    <lineage>
        <taxon>Eukaryota</taxon>
        <taxon>Sar</taxon>
        <taxon>Alveolata</taxon>
        <taxon>Ciliophora</taxon>
        <taxon>Postciliodesmatophora</taxon>
        <taxon>Heterotrichea</taxon>
        <taxon>Heterotrichida</taxon>
        <taxon>Blepharismidae</taxon>
        <taxon>Blepharisma</taxon>
    </lineage>
</organism>